<dbReference type="InterPro" id="IPR058626">
    <property type="entry name" value="MdtA-like_b-barrel"/>
</dbReference>
<dbReference type="PANTHER" id="PTHR30158">
    <property type="entry name" value="ACRA/E-RELATED COMPONENT OF DRUG EFFLUX TRANSPORTER"/>
    <property type="match status" value="1"/>
</dbReference>
<feature type="domain" description="Multidrug resistance protein MdtA-like barrel-sandwich hybrid" evidence="6">
    <location>
        <begin position="68"/>
        <end position="211"/>
    </location>
</feature>
<dbReference type="Pfam" id="PF25917">
    <property type="entry name" value="BSH_RND"/>
    <property type="match status" value="1"/>
</dbReference>
<dbReference type="InterPro" id="IPR058624">
    <property type="entry name" value="MdtA-like_HH"/>
</dbReference>
<dbReference type="Pfam" id="PF25944">
    <property type="entry name" value="Beta-barrel_RND"/>
    <property type="match status" value="1"/>
</dbReference>
<evidence type="ECO:0000259" key="5">
    <source>
        <dbReference type="Pfam" id="PF25876"/>
    </source>
</evidence>
<keyword evidence="10" id="KW-1185">Reference proteome</keyword>
<feature type="chain" id="PRO_5020440037" evidence="4">
    <location>
        <begin position="27"/>
        <end position="402"/>
    </location>
</feature>
<dbReference type="InterPro" id="IPR058625">
    <property type="entry name" value="MdtA-like_BSH"/>
</dbReference>
<keyword evidence="4" id="KW-0732">Signal</keyword>
<dbReference type="InterPro" id="IPR006143">
    <property type="entry name" value="RND_pump_MFP"/>
</dbReference>
<evidence type="ECO:0000259" key="8">
    <source>
        <dbReference type="Pfam" id="PF25967"/>
    </source>
</evidence>
<gene>
    <name evidence="9" type="ORF">EV675_4404</name>
</gene>
<feature type="signal peptide" evidence="4">
    <location>
        <begin position="1"/>
        <end position="26"/>
    </location>
</feature>
<dbReference type="PROSITE" id="PS51257">
    <property type="entry name" value="PROKAR_LIPOPROTEIN"/>
    <property type="match status" value="1"/>
</dbReference>
<dbReference type="RefSeq" id="WP_130359789.1">
    <property type="nucleotide sequence ID" value="NZ_SGXC01000002.1"/>
</dbReference>
<dbReference type="GO" id="GO:0022857">
    <property type="term" value="F:transmembrane transporter activity"/>
    <property type="evidence" value="ECO:0007669"/>
    <property type="project" value="InterPro"/>
</dbReference>
<evidence type="ECO:0000256" key="2">
    <source>
        <dbReference type="ARBA" id="ARBA00009477"/>
    </source>
</evidence>
<dbReference type="Pfam" id="PF25876">
    <property type="entry name" value="HH_MFP_RND"/>
    <property type="match status" value="1"/>
</dbReference>
<feature type="compositionally biased region" description="Low complexity" evidence="3">
    <location>
        <begin position="380"/>
        <end position="395"/>
    </location>
</feature>
<evidence type="ECO:0000256" key="3">
    <source>
        <dbReference type="SAM" id="MobiDB-lite"/>
    </source>
</evidence>
<evidence type="ECO:0000256" key="4">
    <source>
        <dbReference type="SAM" id="SignalP"/>
    </source>
</evidence>
<reference evidence="9 10" key="1">
    <citation type="submission" date="2019-02" db="EMBL/GenBank/DDBJ databases">
        <title>Genomic Encyclopedia of Type Strains, Phase IV (KMG-IV): sequencing the most valuable type-strain genomes for metagenomic binning, comparative biology and taxonomic classification.</title>
        <authorList>
            <person name="Goeker M."/>
        </authorList>
    </citation>
    <scope>NUCLEOTIDE SEQUENCE [LARGE SCALE GENOMIC DNA]</scope>
    <source>
        <strain evidence="9 10">K24</strain>
    </source>
</reference>
<dbReference type="GO" id="GO:0046677">
    <property type="term" value="P:response to antibiotic"/>
    <property type="evidence" value="ECO:0007669"/>
    <property type="project" value="TreeGrafter"/>
</dbReference>
<dbReference type="Gene3D" id="2.40.420.20">
    <property type="match status" value="1"/>
</dbReference>
<evidence type="ECO:0000259" key="6">
    <source>
        <dbReference type="Pfam" id="PF25917"/>
    </source>
</evidence>
<evidence type="ECO:0000259" key="7">
    <source>
        <dbReference type="Pfam" id="PF25944"/>
    </source>
</evidence>
<protein>
    <submittedName>
        <fullName evidence="9">Membrane fusion protein (Multidrug efflux system)</fullName>
    </submittedName>
</protein>
<dbReference type="GO" id="GO:0005886">
    <property type="term" value="C:plasma membrane"/>
    <property type="evidence" value="ECO:0007669"/>
    <property type="project" value="UniProtKB-SubCell"/>
</dbReference>
<dbReference type="SUPFAM" id="SSF111369">
    <property type="entry name" value="HlyD-like secretion proteins"/>
    <property type="match status" value="1"/>
</dbReference>
<proteinExistence type="inferred from homology"/>
<dbReference type="Gene3D" id="2.40.50.100">
    <property type="match status" value="1"/>
</dbReference>
<dbReference type="Gene3D" id="2.40.30.170">
    <property type="match status" value="1"/>
</dbReference>
<dbReference type="EMBL" id="SGXC01000002">
    <property type="protein sequence ID" value="RZS81776.1"/>
    <property type="molecule type" value="Genomic_DNA"/>
</dbReference>
<feature type="region of interest" description="Disordered" evidence="3">
    <location>
        <begin position="377"/>
        <end position="402"/>
    </location>
</feature>
<dbReference type="Proteomes" id="UP000292445">
    <property type="component" value="Unassembled WGS sequence"/>
</dbReference>
<comment type="caution">
    <text evidence="9">The sequence shown here is derived from an EMBL/GenBank/DDBJ whole genome shotgun (WGS) entry which is preliminary data.</text>
</comment>
<feature type="domain" description="Multidrug resistance protein MdtA-like beta-barrel" evidence="7">
    <location>
        <begin position="215"/>
        <end position="305"/>
    </location>
</feature>
<dbReference type="Pfam" id="PF25967">
    <property type="entry name" value="RND-MFP_C"/>
    <property type="match status" value="1"/>
</dbReference>
<evidence type="ECO:0000313" key="10">
    <source>
        <dbReference type="Proteomes" id="UP000292445"/>
    </source>
</evidence>
<organism evidence="9 10">
    <name type="scientific">Pigmentiphaga kullae</name>
    <dbReference type="NCBI Taxonomy" id="151784"/>
    <lineage>
        <taxon>Bacteria</taxon>
        <taxon>Pseudomonadati</taxon>
        <taxon>Pseudomonadota</taxon>
        <taxon>Betaproteobacteria</taxon>
        <taxon>Burkholderiales</taxon>
        <taxon>Alcaligenaceae</taxon>
        <taxon>Pigmentiphaga</taxon>
    </lineage>
</organism>
<name>A0A4Q7NFD6_9BURK</name>
<sequence length="402" mass="42735">MQRKRRSPYLLGAVSLATLLALSACGKGNGGAQQGAGAPPPMEIGTVTITPTKEVIVNELPGRLEATRIAEVRARVAGIVLQRAFREGSDVKAGQLLFKIDPAPFQADYNSAKANLERDEANLYQARMLAERYEPLVKANAVSKQEYDNAVASYKQAQAAVSATRAALDRAKLSLDYATVTAPISGRIGRALVTEGALVGQGEVTPLAVIQRLDPVYANFTQSVAQLSQLRAAFDSGKIKQVAPNEARVSLVLDDGSRYPLTGKLLFSDVTVDQSTGQVTLRAEFPNPNNVLLPGMYVRVRVEQGIDEAALTVPQQAVQRGANGDASVYVVGAENKIEPRPVKTGAAVGDRWIVTQGLKPNDVVVVEGFQKVRPGAQVKPVPWKPAAEPAPAQPAGQQGSKS</sequence>
<comment type="similarity">
    <text evidence="2">Belongs to the membrane fusion protein (MFP) (TC 8.A.1) family.</text>
</comment>
<dbReference type="PANTHER" id="PTHR30158:SF3">
    <property type="entry name" value="MULTIDRUG EFFLUX PUMP SUBUNIT ACRA-RELATED"/>
    <property type="match status" value="1"/>
</dbReference>
<comment type="subcellular location">
    <subcellularLocation>
        <location evidence="1">Cell envelope</location>
    </subcellularLocation>
</comment>
<dbReference type="OrthoDB" id="9783047at2"/>
<evidence type="ECO:0000256" key="1">
    <source>
        <dbReference type="ARBA" id="ARBA00004196"/>
    </source>
</evidence>
<dbReference type="NCBIfam" id="TIGR01730">
    <property type="entry name" value="RND_mfp"/>
    <property type="match status" value="1"/>
</dbReference>
<dbReference type="FunFam" id="2.40.420.20:FF:000001">
    <property type="entry name" value="Efflux RND transporter periplasmic adaptor subunit"/>
    <property type="match status" value="1"/>
</dbReference>
<feature type="domain" description="Multidrug resistance protein MdtA-like alpha-helical hairpin" evidence="5">
    <location>
        <begin position="109"/>
        <end position="178"/>
    </location>
</feature>
<accession>A0A4Q7NFD6</accession>
<feature type="domain" description="Multidrug resistance protein MdtA-like C-terminal permuted SH3" evidence="8">
    <location>
        <begin position="310"/>
        <end position="371"/>
    </location>
</feature>
<evidence type="ECO:0000313" key="9">
    <source>
        <dbReference type="EMBL" id="RZS81776.1"/>
    </source>
</evidence>
<dbReference type="AlphaFoldDB" id="A0A4Q7NFD6"/>
<dbReference type="Gene3D" id="1.10.287.470">
    <property type="entry name" value="Helix hairpin bin"/>
    <property type="match status" value="1"/>
</dbReference>
<dbReference type="InterPro" id="IPR058627">
    <property type="entry name" value="MdtA-like_C"/>
</dbReference>